<evidence type="ECO:0000313" key="4">
    <source>
        <dbReference type="Proteomes" id="UP001203852"/>
    </source>
</evidence>
<evidence type="ECO:0000256" key="1">
    <source>
        <dbReference type="SAM" id="Phobius"/>
    </source>
</evidence>
<feature type="domain" description="DUF7580" evidence="2">
    <location>
        <begin position="247"/>
        <end position="617"/>
    </location>
</feature>
<feature type="transmembrane region" description="Helical" evidence="1">
    <location>
        <begin position="41"/>
        <end position="67"/>
    </location>
</feature>
<organism evidence="3 4">
    <name type="scientific">Exophiala viscosa</name>
    <dbReference type="NCBI Taxonomy" id="2486360"/>
    <lineage>
        <taxon>Eukaryota</taxon>
        <taxon>Fungi</taxon>
        <taxon>Dikarya</taxon>
        <taxon>Ascomycota</taxon>
        <taxon>Pezizomycotina</taxon>
        <taxon>Eurotiomycetes</taxon>
        <taxon>Chaetothyriomycetidae</taxon>
        <taxon>Chaetothyriales</taxon>
        <taxon>Herpotrichiellaceae</taxon>
        <taxon>Exophiala</taxon>
    </lineage>
</organism>
<sequence length="641" mass="70984">MSKQPRSQMSDAFFEHANWQVAGWNTRWGALNASRKAATMLLALLFFLPPAGVETAGLILAILPLIVNQIDAYVQGIETLKVFRDRKYRRQLEEYATGLGTQNAILLNTLERALEGVVDDEDELSNLIDDPQGPSWKDPKFQAKLRKKLDRNFDAFVRNTTAASTHLQYLSHKLGLESLSSMEVLNDANVVKREVMKFRNIFSKSVYSELLTKIGNANSALKTLTDQARYREESGTKRQQLKGPLLKCRAARKHAVNLSVHRVDLRIEPLDDSEPQDQISAIPKLRMAFSSKTSNHASAPPWYWQEVESIAVAVSVPAVIMSATPSSGSAHAAPKRRKVRFATALGIPCSQAVPQQVPQATSDCQAIADMCLALRGDNVDNTPKGFFSIPEGPDTEQRYDIYLLDRLDTTMETQPLEDLFCRSPSVAGSKIVSRIVSRRARLSLAATLASSVLQYQGSWLKPHWRSRDILLTNVVTESRANIDRFYLSGHKVDPTNSSELQRSAQDIPVTGASTSNQANGATGKVNLADTFVAEDEIPTDTTLTAKTTHKLIRCELLFPLGLTLVELSLCQSIASLRLAEDNDAVEALSSLKTAARVLDNVYSESGFRYGDVVDKCLFGLGCKNMDLEDEAFQRAVRLERL</sequence>
<name>A0AAN6E1S5_9EURO</name>
<comment type="caution">
    <text evidence="3">The sequence shown here is derived from an EMBL/GenBank/DDBJ whole genome shotgun (WGS) entry which is preliminary data.</text>
</comment>
<dbReference type="Proteomes" id="UP001203852">
    <property type="component" value="Unassembled WGS sequence"/>
</dbReference>
<protein>
    <recommendedName>
        <fullName evidence="2">DUF7580 domain-containing protein</fullName>
    </recommendedName>
</protein>
<gene>
    <name evidence="3" type="ORF">EDD36DRAFT_415502</name>
</gene>
<dbReference type="EMBL" id="MU404351">
    <property type="protein sequence ID" value="KAI1616616.1"/>
    <property type="molecule type" value="Genomic_DNA"/>
</dbReference>
<dbReference type="AlphaFoldDB" id="A0AAN6E1S5"/>
<dbReference type="PANTHER" id="PTHR35186">
    <property type="entry name" value="ANK_REP_REGION DOMAIN-CONTAINING PROTEIN"/>
    <property type="match status" value="1"/>
</dbReference>
<keyword evidence="1" id="KW-0812">Transmembrane</keyword>
<dbReference type="InterPro" id="IPR056002">
    <property type="entry name" value="DUF7580"/>
</dbReference>
<dbReference type="Pfam" id="PF24476">
    <property type="entry name" value="DUF7580"/>
    <property type="match status" value="1"/>
</dbReference>
<proteinExistence type="predicted"/>
<accession>A0AAN6E1S5</accession>
<dbReference type="PANTHER" id="PTHR35186:SF4">
    <property type="entry name" value="PRION-INHIBITION AND PROPAGATION HELO DOMAIN-CONTAINING PROTEIN"/>
    <property type="match status" value="1"/>
</dbReference>
<keyword evidence="4" id="KW-1185">Reference proteome</keyword>
<keyword evidence="1" id="KW-1133">Transmembrane helix</keyword>
<keyword evidence="1" id="KW-0472">Membrane</keyword>
<evidence type="ECO:0000259" key="2">
    <source>
        <dbReference type="Pfam" id="PF24476"/>
    </source>
</evidence>
<reference evidence="3" key="1">
    <citation type="journal article" date="2022" name="bioRxiv">
        <title>Deciphering the potential niche of two novel black yeast fungi from a biological soil crust based on their genomes, phenotypes, and melanin regulation.</title>
        <authorList>
            <consortium name="DOE Joint Genome Institute"/>
            <person name="Carr E.C."/>
            <person name="Barton Q."/>
            <person name="Grambo S."/>
            <person name="Sullivan M."/>
            <person name="Renfro C.M."/>
            <person name="Kuo A."/>
            <person name="Pangilinan J."/>
            <person name="Lipzen A."/>
            <person name="Keymanesh K."/>
            <person name="Savage E."/>
            <person name="Barry K."/>
            <person name="Grigoriev I.V."/>
            <person name="Riekhof W.R."/>
            <person name="Harris S.S."/>
        </authorList>
    </citation>
    <scope>NUCLEOTIDE SEQUENCE</scope>
    <source>
        <strain evidence="3">JF 03-4F</strain>
    </source>
</reference>
<evidence type="ECO:0000313" key="3">
    <source>
        <dbReference type="EMBL" id="KAI1616616.1"/>
    </source>
</evidence>